<reference evidence="1 2" key="1">
    <citation type="submission" date="2024-04" db="EMBL/GenBank/DDBJ databases">
        <authorList>
            <person name="Waldvogel A.-M."/>
            <person name="Schoenle A."/>
        </authorList>
    </citation>
    <scope>NUCLEOTIDE SEQUENCE [LARGE SCALE GENOMIC DNA]</scope>
</reference>
<accession>A0AAV2MBU7</accession>
<evidence type="ECO:0000313" key="2">
    <source>
        <dbReference type="Proteomes" id="UP001497482"/>
    </source>
</evidence>
<dbReference type="AlphaFoldDB" id="A0AAV2MBU7"/>
<gene>
    <name evidence="1" type="ORF">KC01_LOCUS37185</name>
</gene>
<keyword evidence="2" id="KW-1185">Reference proteome</keyword>
<proteinExistence type="predicted"/>
<dbReference type="Proteomes" id="UP001497482">
    <property type="component" value="Chromosome 7"/>
</dbReference>
<protein>
    <submittedName>
        <fullName evidence="1">Uncharacterized protein</fullName>
    </submittedName>
</protein>
<evidence type="ECO:0000313" key="1">
    <source>
        <dbReference type="EMBL" id="CAL1610606.1"/>
    </source>
</evidence>
<name>A0AAV2MBU7_KNICA</name>
<sequence length="98" mass="11093">MLTTICARTAAEERRVGGTFTQEERASLNAPRSPRHRRSCSGGGCWAKCVLLCCKTGRNHSILWREQLTWRMEKDALKSREDAAAPCIRMHRSVSCRS</sequence>
<dbReference type="EMBL" id="OZ035829">
    <property type="protein sequence ID" value="CAL1610606.1"/>
    <property type="molecule type" value="Genomic_DNA"/>
</dbReference>
<organism evidence="1 2">
    <name type="scientific">Knipowitschia caucasica</name>
    <name type="common">Caucasian dwarf goby</name>
    <name type="synonym">Pomatoschistus caucasicus</name>
    <dbReference type="NCBI Taxonomy" id="637954"/>
    <lineage>
        <taxon>Eukaryota</taxon>
        <taxon>Metazoa</taxon>
        <taxon>Chordata</taxon>
        <taxon>Craniata</taxon>
        <taxon>Vertebrata</taxon>
        <taxon>Euteleostomi</taxon>
        <taxon>Actinopterygii</taxon>
        <taxon>Neopterygii</taxon>
        <taxon>Teleostei</taxon>
        <taxon>Neoteleostei</taxon>
        <taxon>Acanthomorphata</taxon>
        <taxon>Gobiaria</taxon>
        <taxon>Gobiiformes</taxon>
        <taxon>Gobioidei</taxon>
        <taxon>Gobiidae</taxon>
        <taxon>Gobiinae</taxon>
        <taxon>Knipowitschia</taxon>
    </lineage>
</organism>